<evidence type="ECO:0000256" key="6">
    <source>
        <dbReference type="ARBA" id="ARBA00023136"/>
    </source>
</evidence>
<keyword evidence="10" id="KW-1185">Reference proteome</keyword>
<evidence type="ECO:0000313" key="9">
    <source>
        <dbReference type="EMBL" id="KAF2435781.1"/>
    </source>
</evidence>
<dbReference type="InterPro" id="IPR013880">
    <property type="entry name" value="Yos1"/>
</dbReference>
<dbReference type="GO" id="GO:0030134">
    <property type="term" value="C:COPII-coated ER to Golgi transport vesicle"/>
    <property type="evidence" value="ECO:0007669"/>
    <property type="project" value="TreeGrafter"/>
</dbReference>
<evidence type="ECO:0000256" key="5">
    <source>
        <dbReference type="ARBA" id="ARBA00022989"/>
    </source>
</evidence>
<evidence type="ECO:0000256" key="8">
    <source>
        <dbReference type="SAM" id="Phobius"/>
    </source>
</evidence>
<dbReference type="Proteomes" id="UP000800235">
    <property type="component" value="Unassembled WGS sequence"/>
</dbReference>
<dbReference type="PANTHER" id="PTHR15858:SF0">
    <property type="entry name" value="IMMEDIATE EARLY RESPONSE 3-INTERACTING PROTEIN 1"/>
    <property type="match status" value="1"/>
</dbReference>
<dbReference type="EMBL" id="MU007012">
    <property type="protein sequence ID" value="KAF2435781.1"/>
    <property type="molecule type" value="Genomic_DNA"/>
</dbReference>
<keyword evidence="3 8" id="KW-0812">Transmembrane</keyword>
<dbReference type="PANTHER" id="PTHR15858">
    <property type="entry name" value="IMMEDIATE EARLY RESPONSE 3-INTERACTING PROTEIN 1"/>
    <property type="match status" value="1"/>
</dbReference>
<organism evidence="9 10">
    <name type="scientific">Tothia fuscella</name>
    <dbReference type="NCBI Taxonomy" id="1048955"/>
    <lineage>
        <taxon>Eukaryota</taxon>
        <taxon>Fungi</taxon>
        <taxon>Dikarya</taxon>
        <taxon>Ascomycota</taxon>
        <taxon>Pezizomycotina</taxon>
        <taxon>Dothideomycetes</taxon>
        <taxon>Pleosporomycetidae</taxon>
        <taxon>Venturiales</taxon>
        <taxon>Cylindrosympodiaceae</taxon>
        <taxon>Tothia</taxon>
    </lineage>
</organism>
<dbReference type="GO" id="GO:0015031">
    <property type="term" value="P:protein transport"/>
    <property type="evidence" value="ECO:0007669"/>
    <property type="project" value="UniProtKB-KW"/>
</dbReference>
<keyword evidence="5 8" id="KW-1133">Transmembrane helix</keyword>
<keyword evidence="2" id="KW-0813">Transport</keyword>
<accession>A0A9P4P1P0</accession>
<evidence type="ECO:0000256" key="2">
    <source>
        <dbReference type="ARBA" id="ARBA00022448"/>
    </source>
</evidence>
<evidence type="ECO:0000256" key="1">
    <source>
        <dbReference type="ARBA" id="ARBA00004370"/>
    </source>
</evidence>
<evidence type="ECO:0000256" key="4">
    <source>
        <dbReference type="ARBA" id="ARBA00022927"/>
    </source>
</evidence>
<comment type="subcellular location">
    <subcellularLocation>
        <location evidence="1">Membrane</location>
    </subcellularLocation>
</comment>
<feature type="transmembrane region" description="Helical" evidence="8">
    <location>
        <begin position="70"/>
        <end position="89"/>
    </location>
</feature>
<dbReference type="AlphaFoldDB" id="A0A9P4P1P0"/>
<protein>
    <submittedName>
        <fullName evidence="9">Protein transport protein YOS1</fullName>
    </submittedName>
</protein>
<evidence type="ECO:0000256" key="3">
    <source>
        <dbReference type="ARBA" id="ARBA00022692"/>
    </source>
</evidence>
<keyword evidence="6 8" id="KW-0472">Membrane</keyword>
<gene>
    <name evidence="9" type="ORF">EJ08DRAFT_692357</name>
</gene>
<dbReference type="GO" id="GO:0005789">
    <property type="term" value="C:endoplasmic reticulum membrane"/>
    <property type="evidence" value="ECO:0007669"/>
    <property type="project" value="TreeGrafter"/>
</dbReference>
<evidence type="ECO:0000256" key="7">
    <source>
        <dbReference type="ARBA" id="ARBA00024203"/>
    </source>
</evidence>
<feature type="transmembrane region" description="Helical" evidence="8">
    <location>
        <begin position="6"/>
        <end position="27"/>
    </location>
</feature>
<evidence type="ECO:0000313" key="10">
    <source>
        <dbReference type="Proteomes" id="UP000800235"/>
    </source>
</evidence>
<name>A0A9P4P1P0_9PEZI</name>
<dbReference type="GO" id="GO:0006888">
    <property type="term" value="P:endoplasmic reticulum to Golgi vesicle-mediated transport"/>
    <property type="evidence" value="ECO:0007669"/>
    <property type="project" value="TreeGrafter"/>
</dbReference>
<sequence>MAFLFPSLGLGNIFYVGLLLINGIAIISEDRFLARIGWGSTSAAEPGFGGQVDTSSAKAKIVNLMNSVRTLARLPLIVVNFLVIFYLMILG</sequence>
<reference evidence="9" key="1">
    <citation type="journal article" date="2020" name="Stud. Mycol.">
        <title>101 Dothideomycetes genomes: a test case for predicting lifestyles and emergence of pathogens.</title>
        <authorList>
            <person name="Haridas S."/>
            <person name="Albert R."/>
            <person name="Binder M."/>
            <person name="Bloem J."/>
            <person name="Labutti K."/>
            <person name="Salamov A."/>
            <person name="Andreopoulos B."/>
            <person name="Baker S."/>
            <person name="Barry K."/>
            <person name="Bills G."/>
            <person name="Bluhm B."/>
            <person name="Cannon C."/>
            <person name="Castanera R."/>
            <person name="Culley D."/>
            <person name="Daum C."/>
            <person name="Ezra D."/>
            <person name="Gonzalez J."/>
            <person name="Henrissat B."/>
            <person name="Kuo A."/>
            <person name="Liang C."/>
            <person name="Lipzen A."/>
            <person name="Lutzoni F."/>
            <person name="Magnuson J."/>
            <person name="Mondo S."/>
            <person name="Nolan M."/>
            <person name="Ohm R."/>
            <person name="Pangilinan J."/>
            <person name="Park H.-J."/>
            <person name="Ramirez L."/>
            <person name="Alfaro M."/>
            <person name="Sun H."/>
            <person name="Tritt A."/>
            <person name="Yoshinaga Y."/>
            <person name="Zwiers L.-H."/>
            <person name="Turgeon B."/>
            <person name="Goodwin S."/>
            <person name="Spatafora J."/>
            <person name="Crous P."/>
            <person name="Grigoriev I."/>
        </authorList>
    </citation>
    <scope>NUCLEOTIDE SEQUENCE</scope>
    <source>
        <strain evidence="9">CBS 130266</strain>
    </source>
</reference>
<keyword evidence="4" id="KW-0653">Protein transport</keyword>
<dbReference type="OrthoDB" id="15356at2759"/>
<dbReference type="Pfam" id="PF08571">
    <property type="entry name" value="Yos1"/>
    <property type="match status" value="1"/>
</dbReference>
<dbReference type="GO" id="GO:0000139">
    <property type="term" value="C:Golgi membrane"/>
    <property type="evidence" value="ECO:0007669"/>
    <property type="project" value="TreeGrafter"/>
</dbReference>
<comment type="caution">
    <text evidence="9">The sequence shown here is derived from an EMBL/GenBank/DDBJ whole genome shotgun (WGS) entry which is preliminary data.</text>
</comment>
<comment type="similarity">
    <text evidence="7">Belongs to the YOS1 family.</text>
</comment>
<proteinExistence type="inferred from homology"/>